<keyword evidence="5 18" id="KW-0732">Signal</keyword>
<evidence type="ECO:0000313" key="21">
    <source>
        <dbReference type="Proteomes" id="UP000005237"/>
    </source>
</evidence>
<dbReference type="SUPFAM" id="SSF52058">
    <property type="entry name" value="L domain-like"/>
    <property type="match status" value="1"/>
</dbReference>
<evidence type="ECO:0000256" key="7">
    <source>
        <dbReference type="ARBA" id="ARBA00022777"/>
    </source>
</evidence>
<evidence type="ECO:0000256" key="14">
    <source>
        <dbReference type="ARBA" id="ARBA00023180"/>
    </source>
</evidence>
<dbReference type="CDD" id="cd00192">
    <property type="entry name" value="PTKc"/>
    <property type="match status" value="1"/>
</dbReference>
<dbReference type="GO" id="GO:0048680">
    <property type="term" value="P:positive regulation of axon regeneration"/>
    <property type="evidence" value="ECO:0007669"/>
    <property type="project" value="UniProtKB-ARBA"/>
</dbReference>
<dbReference type="GO" id="GO:0005524">
    <property type="term" value="F:ATP binding"/>
    <property type="evidence" value="ECO:0007669"/>
    <property type="project" value="UniProtKB-UniRule"/>
</dbReference>
<dbReference type="PROSITE" id="PS00109">
    <property type="entry name" value="PROTEIN_KINASE_TYR"/>
    <property type="match status" value="1"/>
</dbReference>
<dbReference type="SMART" id="SM00219">
    <property type="entry name" value="TyrKc"/>
    <property type="match status" value="1"/>
</dbReference>
<evidence type="ECO:0000256" key="2">
    <source>
        <dbReference type="ARBA" id="ARBA00011902"/>
    </source>
</evidence>
<feature type="transmembrane region" description="Helical" evidence="17">
    <location>
        <begin position="382"/>
        <end position="404"/>
    </location>
</feature>
<dbReference type="Gene3D" id="3.30.200.20">
    <property type="entry name" value="Phosphorylase Kinase, domain 1"/>
    <property type="match status" value="1"/>
</dbReference>
<dbReference type="InterPro" id="IPR001245">
    <property type="entry name" value="Ser-Thr/Tyr_kinase_cat_dom"/>
</dbReference>
<dbReference type="PROSITE" id="PS50011">
    <property type="entry name" value="PROTEIN_KINASE_DOM"/>
    <property type="match status" value="1"/>
</dbReference>
<evidence type="ECO:0000256" key="1">
    <source>
        <dbReference type="ARBA" id="ARBA00004162"/>
    </source>
</evidence>
<protein>
    <recommendedName>
        <fullName evidence="2">receptor protein-tyrosine kinase</fullName>
        <ecNumber evidence="2">2.7.10.1</ecNumber>
    </recommendedName>
</protein>
<evidence type="ECO:0000256" key="11">
    <source>
        <dbReference type="ARBA" id="ARBA00023136"/>
    </source>
</evidence>
<evidence type="ECO:0000256" key="15">
    <source>
        <dbReference type="ARBA" id="ARBA00051243"/>
    </source>
</evidence>
<dbReference type="InterPro" id="IPR017441">
    <property type="entry name" value="Protein_kinase_ATP_BS"/>
</dbReference>
<evidence type="ECO:0000256" key="10">
    <source>
        <dbReference type="ARBA" id="ARBA00022989"/>
    </source>
</evidence>
<keyword evidence="13" id="KW-0675">Receptor</keyword>
<dbReference type="Proteomes" id="UP000005237">
    <property type="component" value="Unassembled WGS sequence"/>
</dbReference>
<evidence type="ECO:0000256" key="18">
    <source>
        <dbReference type="SAM" id="SignalP"/>
    </source>
</evidence>
<evidence type="ECO:0000256" key="3">
    <source>
        <dbReference type="ARBA" id="ARBA00022679"/>
    </source>
</evidence>
<keyword evidence="8 16" id="KW-0067">ATP-binding</keyword>
<proteinExistence type="predicted"/>
<dbReference type="SUPFAM" id="SSF56112">
    <property type="entry name" value="Protein kinase-like (PK-like)"/>
    <property type="match status" value="1"/>
</dbReference>
<dbReference type="AlphaFoldDB" id="A0A8R1I0U8"/>
<feature type="binding site" evidence="16">
    <location>
        <position position="498"/>
    </location>
    <ligand>
        <name>ATP</name>
        <dbReference type="ChEBI" id="CHEBI:30616"/>
    </ligand>
</feature>
<evidence type="ECO:0000259" key="19">
    <source>
        <dbReference type="PROSITE" id="PS50011"/>
    </source>
</evidence>
<dbReference type="InterPro" id="IPR020635">
    <property type="entry name" value="Tyr_kinase_cat_dom"/>
</dbReference>
<dbReference type="GO" id="GO:0043235">
    <property type="term" value="C:receptor complex"/>
    <property type="evidence" value="ECO:0007669"/>
    <property type="project" value="TreeGrafter"/>
</dbReference>
<dbReference type="Pfam" id="PF07714">
    <property type="entry name" value="PK_Tyr_Ser-Thr"/>
    <property type="match status" value="1"/>
</dbReference>
<evidence type="ECO:0000256" key="12">
    <source>
        <dbReference type="ARBA" id="ARBA00023137"/>
    </source>
</evidence>
<sequence>MILRILLTLLILTYSPGLAQELTQGCTRINRDTIGCDSILSYNGTIKNLVVQDCSDLGMLDENEVQEIGPWSSVNTVTFNCTVEEFPWNFASIFPNIKYINLPNCNLTTLSWQKVYTETLRVLDVSQCPMECSCENQWMRTDGAFERVKEPYTLRKCLVDCDMGSIKLNQTMIIGNKGENVTIHLDIRDRFLNRSIEKPYFEWAYAKNQHNYEEKISLTSAELEITNLSRADIGLIGVRCWHCVNYLTSKVELRVNLPVKVEFVEKTRGDTDLLVVQGYPIENLTLSIAQLQSNQTQLNILDVENDSVYFSSLIVRPEKRSIFYQRTYRIFTKDTAEGDHLSGDLRFEVCTFGSCDSVEKHVSHLGTANLDGIIIKPNYNDIFFVVGTMLLITLLLISVILIYYQKALRSFIREKITSFRKRISWAQELQSRRASHETEETLLRLEERSSLASDYANMTIPFIEMGLIKIHEKIGSGQFGEVYCASWEKTGERSLAVKALKQFDHELEKEARTIFRLDHPNIVKMYGMSRDTKNLLLVFEHMNLGNLKQYLSERKPNPEYVQWPPVLTDGDAKKVCCEVKYIPWLTPLEVKKISFEIVKGVKYLVEQQVVHRDLAARNILVSGANDRGCRTAADRPPIKVKISDFGMSRRLYSHQDYYTMDHSGAVPVRWLSPEAIVESKFTFSSDIWALGVTMWEIYAYGGTPFDGLSNHEVYNYTMSGVRPRYPLNCPKEMYDLMNECWIHEPKERPTVTQLFANPCFDEVRHLTVQNDDRPASSNVSNGSPAGTSFTFPASESLMPKSGYFGRSSSSQTPLLNAIQQEDVPMLVSA</sequence>
<dbReference type="GO" id="GO:0061564">
    <property type="term" value="P:axon development"/>
    <property type="evidence" value="ECO:0007669"/>
    <property type="project" value="UniProtKB-ARBA"/>
</dbReference>
<keyword evidence="9" id="KW-0130">Cell adhesion</keyword>
<dbReference type="Gene3D" id="3.80.10.10">
    <property type="entry name" value="Ribonuclease Inhibitor"/>
    <property type="match status" value="1"/>
</dbReference>
<dbReference type="PROSITE" id="PS00107">
    <property type="entry name" value="PROTEIN_KINASE_ATP"/>
    <property type="match status" value="1"/>
</dbReference>
<dbReference type="PRINTS" id="PR00109">
    <property type="entry name" value="TYRKINASE"/>
</dbReference>
<feature type="chain" id="PRO_5035713332" description="receptor protein-tyrosine kinase" evidence="18">
    <location>
        <begin position="20"/>
        <end position="829"/>
    </location>
</feature>
<evidence type="ECO:0000256" key="16">
    <source>
        <dbReference type="PROSITE-ProRule" id="PRU10141"/>
    </source>
</evidence>
<dbReference type="GO" id="GO:0051897">
    <property type="term" value="P:positive regulation of phosphatidylinositol 3-kinase/protein kinase B signal transduction"/>
    <property type="evidence" value="ECO:0007669"/>
    <property type="project" value="TreeGrafter"/>
</dbReference>
<organism evidence="20 21">
    <name type="scientific">Caenorhabditis japonica</name>
    <dbReference type="NCBI Taxonomy" id="281687"/>
    <lineage>
        <taxon>Eukaryota</taxon>
        <taxon>Metazoa</taxon>
        <taxon>Ecdysozoa</taxon>
        <taxon>Nematoda</taxon>
        <taxon>Chromadorea</taxon>
        <taxon>Rhabditida</taxon>
        <taxon>Rhabditina</taxon>
        <taxon>Rhabditomorpha</taxon>
        <taxon>Rhabditoidea</taxon>
        <taxon>Rhabditidae</taxon>
        <taxon>Peloderinae</taxon>
        <taxon>Caenorhabditis</taxon>
    </lineage>
</organism>
<dbReference type="InterPro" id="IPR000719">
    <property type="entry name" value="Prot_kinase_dom"/>
</dbReference>
<evidence type="ECO:0000256" key="4">
    <source>
        <dbReference type="ARBA" id="ARBA00022692"/>
    </source>
</evidence>
<dbReference type="GO" id="GO:0007169">
    <property type="term" value="P:cell surface receptor protein tyrosine kinase signaling pathway"/>
    <property type="evidence" value="ECO:0007669"/>
    <property type="project" value="TreeGrafter"/>
</dbReference>
<comment type="subcellular location">
    <subcellularLocation>
        <location evidence="1">Cell membrane</location>
        <topology evidence="1">Single-pass membrane protein</topology>
    </subcellularLocation>
</comment>
<evidence type="ECO:0000256" key="5">
    <source>
        <dbReference type="ARBA" id="ARBA00022729"/>
    </source>
</evidence>
<reference evidence="20" key="2">
    <citation type="submission" date="2022-06" db="UniProtKB">
        <authorList>
            <consortium name="EnsemblMetazoa"/>
        </authorList>
    </citation>
    <scope>IDENTIFICATION</scope>
    <source>
        <strain evidence="20">DF5081</strain>
    </source>
</reference>
<evidence type="ECO:0000256" key="6">
    <source>
        <dbReference type="ARBA" id="ARBA00022741"/>
    </source>
</evidence>
<reference evidence="21" key="1">
    <citation type="submission" date="2010-08" db="EMBL/GenBank/DDBJ databases">
        <authorList>
            <consortium name="Caenorhabditis japonica Sequencing Consortium"/>
            <person name="Wilson R.K."/>
        </authorList>
    </citation>
    <scope>NUCLEOTIDE SEQUENCE [LARGE SCALE GENOMIC DNA]</scope>
    <source>
        <strain evidence="21">DF5081</strain>
    </source>
</reference>
<evidence type="ECO:0000256" key="9">
    <source>
        <dbReference type="ARBA" id="ARBA00022889"/>
    </source>
</evidence>
<keyword evidence="14" id="KW-0325">Glycoprotein</keyword>
<dbReference type="GO" id="GO:0004714">
    <property type="term" value="F:transmembrane receptor protein tyrosine kinase activity"/>
    <property type="evidence" value="ECO:0007669"/>
    <property type="project" value="UniProtKB-EC"/>
</dbReference>
<dbReference type="GO" id="GO:0005886">
    <property type="term" value="C:plasma membrane"/>
    <property type="evidence" value="ECO:0007669"/>
    <property type="project" value="UniProtKB-SubCell"/>
</dbReference>
<keyword evidence="6 16" id="KW-0547">Nucleotide-binding</keyword>
<keyword evidence="3" id="KW-0808">Transferase</keyword>
<keyword evidence="12" id="KW-0829">Tyrosine-protein kinase</keyword>
<keyword evidence="10 17" id="KW-1133">Transmembrane helix</keyword>
<evidence type="ECO:0000256" key="17">
    <source>
        <dbReference type="SAM" id="Phobius"/>
    </source>
</evidence>
<dbReference type="EnsemblMetazoa" id="CJA16057b.1">
    <property type="protein sequence ID" value="CJA16057b.1"/>
    <property type="gene ID" value="WBGene00135261"/>
</dbReference>
<keyword evidence="4 17" id="KW-0812">Transmembrane</keyword>
<dbReference type="Gene3D" id="1.10.510.10">
    <property type="entry name" value="Transferase(Phosphotransferase) domain 1"/>
    <property type="match status" value="1"/>
</dbReference>
<evidence type="ECO:0000313" key="20">
    <source>
        <dbReference type="EnsemblMetazoa" id="CJA16057b.1"/>
    </source>
</evidence>
<keyword evidence="21" id="KW-1185">Reference proteome</keyword>
<dbReference type="InterPro" id="IPR050122">
    <property type="entry name" value="RTK"/>
</dbReference>
<keyword evidence="11 17" id="KW-0472">Membrane</keyword>
<feature type="domain" description="Protein kinase" evidence="19">
    <location>
        <begin position="468"/>
        <end position="760"/>
    </location>
</feature>
<evidence type="ECO:0000256" key="13">
    <source>
        <dbReference type="ARBA" id="ARBA00023170"/>
    </source>
</evidence>
<dbReference type="FunFam" id="1.10.510.10:FF:001512">
    <property type="entry name" value="Receptor tyrosine-protein kinase erbB-2"/>
    <property type="match status" value="1"/>
</dbReference>
<comment type="catalytic activity">
    <reaction evidence="15">
        <text>L-tyrosyl-[protein] + ATP = O-phospho-L-tyrosyl-[protein] + ADP + H(+)</text>
        <dbReference type="Rhea" id="RHEA:10596"/>
        <dbReference type="Rhea" id="RHEA-COMP:10136"/>
        <dbReference type="Rhea" id="RHEA-COMP:20101"/>
        <dbReference type="ChEBI" id="CHEBI:15378"/>
        <dbReference type="ChEBI" id="CHEBI:30616"/>
        <dbReference type="ChEBI" id="CHEBI:46858"/>
        <dbReference type="ChEBI" id="CHEBI:61978"/>
        <dbReference type="ChEBI" id="CHEBI:456216"/>
        <dbReference type="EC" id="2.7.10.1"/>
    </reaction>
</comment>
<evidence type="ECO:0000256" key="8">
    <source>
        <dbReference type="ARBA" id="ARBA00022840"/>
    </source>
</evidence>
<dbReference type="PANTHER" id="PTHR24416:SF349">
    <property type="entry name" value="TYROSINE-PROTEIN KINASE RYK"/>
    <property type="match status" value="1"/>
</dbReference>
<accession>A0A8R1I0U8</accession>
<keyword evidence="7" id="KW-0418">Kinase</keyword>
<dbReference type="EC" id="2.7.10.1" evidence="2"/>
<dbReference type="InterPro" id="IPR008266">
    <property type="entry name" value="Tyr_kinase_AS"/>
</dbReference>
<feature type="signal peptide" evidence="18">
    <location>
        <begin position="1"/>
        <end position="19"/>
    </location>
</feature>
<dbReference type="GO" id="GO:0007155">
    <property type="term" value="P:cell adhesion"/>
    <property type="evidence" value="ECO:0007669"/>
    <property type="project" value="UniProtKB-KW"/>
</dbReference>
<dbReference type="InterPro" id="IPR032675">
    <property type="entry name" value="LRR_dom_sf"/>
</dbReference>
<dbReference type="InterPro" id="IPR011009">
    <property type="entry name" value="Kinase-like_dom_sf"/>
</dbReference>
<dbReference type="PANTHER" id="PTHR24416">
    <property type="entry name" value="TYROSINE-PROTEIN KINASE RECEPTOR"/>
    <property type="match status" value="1"/>
</dbReference>
<name>A0A8R1I0U8_CAEJA</name>